<evidence type="ECO:0000313" key="3">
    <source>
        <dbReference type="Proteomes" id="UP000050761"/>
    </source>
</evidence>
<accession>A0A3P8C219</accession>
<protein>
    <submittedName>
        <fullName evidence="2 4">Uncharacterized protein</fullName>
    </submittedName>
</protein>
<feature type="compositionally biased region" description="Polar residues" evidence="1">
    <location>
        <begin position="53"/>
        <end position="75"/>
    </location>
</feature>
<reference evidence="2 3" key="1">
    <citation type="submission" date="2018-11" db="EMBL/GenBank/DDBJ databases">
        <authorList>
            <consortium name="Pathogen Informatics"/>
        </authorList>
    </citation>
    <scope>NUCLEOTIDE SEQUENCE [LARGE SCALE GENOMIC DNA]</scope>
</reference>
<reference evidence="4" key="2">
    <citation type="submission" date="2019-09" db="UniProtKB">
        <authorList>
            <consortium name="WormBaseParasite"/>
        </authorList>
    </citation>
    <scope>IDENTIFICATION</scope>
</reference>
<proteinExistence type="predicted"/>
<dbReference type="EMBL" id="UZAH01026557">
    <property type="protein sequence ID" value="VDO82378.1"/>
    <property type="molecule type" value="Genomic_DNA"/>
</dbReference>
<keyword evidence="3" id="KW-1185">Reference proteome</keyword>
<name>A0A183FQ41_HELPZ</name>
<dbReference type="AlphaFoldDB" id="A0A183FQ41"/>
<accession>A0A183FQ41</accession>
<dbReference type="Proteomes" id="UP000050761">
    <property type="component" value="Unassembled WGS sequence"/>
</dbReference>
<gene>
    <name evidence="2" type="ORF">HPBE_LOCUS9817</name>
</gene>
<organism evidence="3 4">
    <name type="scientific">Heligmosomoides polygyrus</name>
    <name type="common">Parasitic roundworm</name>
    <dbReference type="NCBI Taxonomy" id="6339"/>
    <lineage>
        <taxon>Eukaryota</taxon>
        <taxon>Metazoa</taxon>
        <taxon>Ecdysozoa</taxon>
        <taxon>Nematoda</taxon>
        <taxon>Chromadorea</taxon>
        <taxon>Rhabditida</taxon>
        <taxon>Rhabditina</taxon>
        <taxon>Rhabditomorpha</taxon>
        <taxon>Strongyloidea</taxon>
        <taxon>Heligmosomidae</taxon>
        <taxon>Heligmosomoides</taxon>
    </lineage>
</organism>
<sequence length="97" mass="10075">MRARKPAMSTVGGRGGRWRLRPVNIIDVFDPSRAAPGAAHMDTCPPPSGGAGQASTRRFQQENALTDIRTLSSREVGQGPARKHGGGGSGDEPPGSV</sequence>
<feature type="region of interest" description="Disordered" evidence="1">
    <location>
        <begin position="34"/>
        <end position="97"/>
    </location>
</feature>
<dbReference type="WBParaSite" id="HPBE_0000981601-mRNA-1">
    <property type="protein sequence ID" value="HPBE_0000981601-mRNA-1"/>
    <property type="gene ID" value="HPBE_0000981601"/>
</dbReference>
<evidence type="ECO:0000313" key="4">
    <source>
        <dbReference type="WBParaSite" id="HPBE_0000981601-mRNA-1"/>
    </source>
</evidence>
<evidence type="ECO:0000256" key="1">
    <source>
        <dbReference type="SAM" id="MobiDB-lite"/>
    </source>
</evidence>
<evidence type="ECO:0000313" key="2">
    <source>
        <dbReference type="EMBL" id="VDO82378.1"/>
    </source>
</evidence>